<dbReference type="GO" id="GO:0016491">
    <property type="term" value="F:oxidoreductase activity"/>
    <property type="evidence" value="ECO:0007669"/>
    <property type="project" value="UniProtKB-KW"/>
</dbReference>
<sequence>MAMTEMLLTPAELGRHQSPQDCWIAVHRKVWDVTDFLSEHPGGSAILLRYAGRDATAVYDDIHAPGILEETLSPDKFKGNFTPASTDTAPPGAEAEVEQQQQHQAYRKPDLFSCISAADLREVAAQTLTPKAWAFYSSAATDLNTHAWNQSFLRRIMLRPRVLRDVAETSMRRRILGVESAAPFFISPAAMARLAHPDGELALARGAAREGVIHNHGGRSLDTAQPAILALLELHKYSPEVFDQLEVVIDGGFERGSDILKAICLGASAVGIGRPFLYSLAYGEEGCAHLIQILKDELEVSMKLCGINSLDEAHPGLVNTADIEHLVRSASEHPWIRWRPKSRL</sequence>
<dbReference type="eggNOG" id="KOG0538">
    <property type="taxonomic scope" value="Eukaryota"/>
</dbReference>
<dbReference type="InterPro" id="IPR013785">
    <property type="entry name" value="Aldolase_TIM"/>
</dbReference>
<keyword evidence="11" id="KW-1185">Reference proteome</keyword>
<dbReference type="SUPFAM" id="SSF51395">
    <property type="entry name" value="FMN-linked oxidoreductases"/>
    <property type="match status" value="1"/>
</dbReference>
<protein>
    <recommendedName>
        <fullName evidence="12">Cytochrome b2</fullName>
    </recommendedName>
</protein>
<dbReference type="EnsemblFungi" id="MAPG_09866T0">
    <property type="protein sequence ID" value="MAPG_09866T0"/>
    <property type="gene ID" value="MAPG_09866"/>
</dbReference>
<dbReference type="Gene3D" id="3.10.120.10">
    <property type="entry name" value="Cytochrome b5-like heme/steroid binding domain"/>
    <property type="match status" value="1"/>
</dbReference>
<dbReference type="VEuPathDB" id="FungiDB:MAPG_09866"/>
<dbReference type="InterPro" id="IPR000262">
    <property type="entry name" value="FMN-dep_DH"/>
</dbReference>
<comment type="cofactor">
    <cofactor evidence="1">
        <name>FMN</name>
        <dbReference type="ChEBI" id="CHEBI:58210"/>
    </cofactor>
</comment>
<evidence type="ECO:0000256" key="5">
    <source>
        <dbReference type="ARBA" id="ARBA00023004"/>
    </source>
</evidence>
<accession>A0A0C4EB23</accession>
<evidence type="ECO:0000259" key="8">
    <source>
        <dbReference type="PROSITE" id="PS51349"/>
    </source>
</evidence>
<evidence type="ECO:0000256" key="3">
    <source>
        <dbReference type="ARBA" id="ARBA00022723"/>
    </source>
</evidence>
<feature type="domain" description="Cytochrome b5 heme-binding" evidence="7">
    <location>
        <begin position="5"/>
        <end position="82"/>
    </location>
</feature>
<feature type="domain" description="FMN hydroxy acid dehydrogenase" evidence="8">
    <location>
        <begin position="194"/>
        <end position="323"/>
    </location>
</feature>
<dbReference type="PROSITE" id="PS50255">
    <property type="entry name" value="CYTOCHROME_B5_2"/>
    <property type="match status" value="1"/>
</dbReference>
<dbReference type="SUPFAM" id="SSF55856">
    <property type="entry name" value="Cytochrome b5-like heme/steroid binding domain"/>
    <property type="match status" value="1"/>
</dbReference>
<evidence type="ECO:0000256" key="6">
    <source>
        <dbReference type="RuleBase" id="RU362121"/>
    </source>
</evidence>
<dbReference type="Pfam" id="PF00173">
    <property type="entry name" value="Cyt-b5"/>
    <property type="match status" value="1"/>
</dbReference>
<keyword evidence="3 6" id="KW-0479">Metal-binding</keyword>
<dbReference type="Proteomes" id="UP000011715">
    <property type="component" value="Unassembled WGS sequence"/>
</dbReference>
<dbReference type="InterPro" id="IPR037396">
    <property type="entry name" value="FMN_HAD"/>
</dbReference>
<reference evidence="10" key="4">
    <citation type="journal article" date="2015" name="G3 (Bethesda)">
        <title>Genome sequences of three phytopathogenic species of the Magnaporthaceae family of fungi.</title>
        <authorList>
            <person name="Okagaki L.H."/>
            <person name="Nunes C.C."/>
            <person name="Sailsbery J."/>
            <person name="Clay B."/>
            <person name="Brown D."/>
            <person name="John T."/>
            <person name="Oh Y."/>
            <person name="Young N."/>
            <person name="Fitzgerald M."/>
            <person name="Haas B.J."/>
            <person name="Zeng Q."/>
            <person name="Young S."/>
            <person name="Adiconis X."/>
            <person name="Fan L."/>
            <person name="Levin J.Z."/>
            <person name="Mitchell T.K."/>
            <person name="Okubara P.A."/>
            <person name="Farman M.L."/>
            <person name="Kohn L.M."/>
            <person name="Birren B."/>
            <person name="Ma L.-J."/>
            <person name="Dean R.A."/>
        </authorList>
    </citation>
    <scope>NUCLEOTIDE SEQUENCE</scope>
    <source>
        <strain evidence="10">ATCC 64411 / 73-15</strain>
    </source>
</reference>
<keyword evidence="5 6" id="KW-0408">Iron</keyword>
<dbReference type="EMBL" id="ADBL01002530">
    <property type="status" value="NOT_ANNOTATED_CDS"/>
    <property type="molecule type" value="Genomic_DNA"/>
</dbReference>
<dbReference type="EMBL" id="GL876977">
    <property type="protein sequence ID" value="KLU91345.1"/>
    <property type="molecule type" value="Genomic_DNA"/>
</dbReference>
<dbReference type="PANTHER" id="PTHR10578:SF104">
    <property type="entry name" value="CYTOCHROME B2, MITOCHONDRIAL-RELATED"/>
    <property type="match status" value="1"/>
</dbReference>
<dbReference type="STRING" id="644358.A0A0C4EB23"/>
<evidence type="ECO:0008006" key="12">
    <source>
        <dbReference type="Google" id="ProtNLM"/>
    </source>
</evidence>
<dbReference type="OrthoDB" id="1925334at2759"/>
<dbReference type="GO" id="GO:0046872">
    <property type="term" value="F:metal ion binding"/>
    <property type="evidence" value="ECO:0007669"/>
    <property type="project" value="UniProtKB-UniRule"/>
</dbReference>
<evidence type="ECO:0000313" key="10">
    <source>
        <dbReference type="EnsemblFungi" id="MAPG_09866T0"/>
    </source>
</evidence>
<evidence type="ECO:0000256" key="2">
    <source>
        <dbReference type="ARBA" id="ARBA00022617"/>
    </source>
</evidence>
<name>A0A0C4EB23_MAGP6</name>
<dbReference type="InterPro" id="IPR001199">
    <property type="entry name" value="Cyt_B5-like_heme/steroid-bd"/>
</dbReference>
<dbReference type="Pfam" id="PF01070">
    <property type="entry name" value="FMN_dh"/>
    <property type="match status" value="1"/>
</dbReference>
<reference evidence="11" key="2">
    <citation type="submission" date="2010-05" db="EMBL/GenBank/DDBJ databases">
        <title>The genome sequence of Magnaporthe poae strain ATCC 64411.</title>
        <authorList>
            <person name="Ma L.-J."/>
            <person name="Dead R."/>
            <person name="Young S."/>
            <person name="Zeng Q."/>
            <person name="Koehrsen M."/>
            <person name="Alvarado L."/>
            <person name="Berlin A."/>
            <person name="Chapman S.B."/>
            <person name="Chen Z."/>
            <person name="Freedman E."/>
            <person name="Gellesch M."/>
            <person name="Goldberg J."/>
            <person name="Griggs A."/>
            <person name="Gujja S."/>
            <person name="Heilman E.R."/>
            <person name="Heiman D."/>
            <person name="Hepburn T."/>
            <person name="Howarth C."/>
            <person name="Jen D."/>
            <person name="Larson L."/>
            <person name="Mehta T."/>
            <person name="Neiman D."/>
            <person name="Pearson M."/>
            <person name="Roberts A."/>
            <person name="Saif S."/>
            <person name="Shea T."/>
            <person name="Shenoy N."/>
            <person name="Sisk P."/>
            <person name="Stolte C."/>
            <person name="Sykes S."/>
            <person name="Walk T."/>
            <person name="White J."/>
            <person name="Yandava C."/>
            <person name="Haas B."/>
            <person name="Nusbaum C."/>
            <person name="Birren B."/>
        </authorList>
    </citation>
    <scope>NUCLEOTIDE SEQUENCE [LARGE SCALE GENOMIC DNA]</scope>
    <source>
        <strain evidence="11">ATCC 64411 / 73-15</strain>
    </source>
</reference>
<reference evidence="10" key="5">
    <citation type="submission" date="2015-06" db="UniProtKB">
        <authorList>
            <consortium name="EnsemblFungi"/>
        </authorList>
    </citation>
    <scope>IDENTIFICATION</scope>
    <source>
        <strain evidence="10">ATCC 64411</strain>
    </source>
</reference>
<dbReference type="GO" id="GO:0020037">
    <property type="term" value="F:heme binding"/>
    <property type="evidence" value="ECO:0007669"/>
    <property type="project" value="UniProtKB-UniRule"/>
</dbReference>
<dbReference type="Gene3D" id="3.20.20.70">
    <property type="entry name" value="Aldolase class I"/>
    <property type="match status" value="2"/>
</dbReference>
<gene>
    <name evidence="9" type="ORF">MAPG_09866</name>
</gene>
<proteinExistence type="inferred from homology"/>
<evidence type="ECO:0000313" key="11">
    <source>
        <dbReference type="Proteomes" id="UP000011715"/>
    </source>
</evidence>
<dbReference type="AlphaFoldDB" id="A0A0C4EB23"/>
<reference evidence="9" key="3">
    <citation type="submission" date="2011-03" db="EMBL/GenBank/DDBJ databases">
        <title>Annotation of Magnaporthe poae ATCC 64411.</title>
        <authorList>
            <person name="Ma L.-J."/>
            <person name="Dead R."/>
            <person name="Young S.K."/>
            <person name="Zeng Q."/>
            <person name="Gargeya S."/>
            <person name="Fitzgerald M."/>
            <person name="Haas B."/>
            <person name="Abouelleil A."/>
            <person name="Alvarado L."/>
            <person name="Arachchi H.M."/>
            <person name="Berlin A."/>
            <person name="Brown A."/>
            <person name="Chapman S.B."/>
            <person name="Chen Z."/>
            <person name="Dunbar C."/>
            <person name="Freedman E."/>
            <person name="Gearin G."/>
            <person name="Gellesch M."/>
            <person name="Goldberg J."/>
            <person name="Griggs A."/>
            <person name="Gujja S."/>
            <person name="Heiman D."/>
            <person name="Howarth C."/>
            <person name="Larson L."/>
            <person name="Lui A."/>
            <person name="MacDonald P.J.P."/>
            <person name="Mehta T."/>
            <person name="Montmayeur A."/>
            <person name="Murphy C."/>
            <person name="Neiman D."/>
            <person name="Pearson M."/>
            <person name="Priest M."/>
            <person name="Roberts A."/>
            <person name="Saif S."/>
            <person name="Shea T."/>
            <person name="Shenoy N."/>
            <person name="Sisk P."/>
            <person name="Stolte C."/>
            <person name="Sykes S."/>
            <person name="Yandava C."/>
            <person name="Wortman J."/>
            <person name="Nusbaum C."/>
            <person name="Birren B."/>
        </authorList>
    </citation>
    <scope>NUCLEOTIDE SEQUENCE</scope>
    <source>
        <strain evidence="9">ATCC 64411</strain>
    </source>
</reference>
<comment type="similarity">
    <text evidence="6">Belongs to the cytochrome b5 family.</text>
</comment>
<dbReference type="InterPro" id="IPR018506">
    <property type="entry name" value="Cyt_B5_heme-BS"/>
</dbReference>
<dbReference type="EMBL" id="ADBL01002531">
    <property type="status" value="NOT_ANNOTATED_CDS"/>
    <property type="molecule type" value="Genomic_DNA"/>
</dbReference>
<organism evidence="10 11">
    <name type="scientific">Magnaporthiopsis poae (strain ATCC 64411 / 73-15)</name>
    <name type="common">Kentucky bluegrass fungus</name>
    <name type="synonym">Magnaporthe poae</name>
    <dbReference type="NCBI Taxonomy" id="644358"/>
    <lineage>
        <taxon>Eukaryota</taxon>
        <taxon>Fungi</taxon>
        <taxon>Dikarya</taxon>
        <taxon>Ascomycota</taxon>
        <taxon>Pezizomycotina</taxon>
        <taxon>Sordariomycetes</taxon>
        <taxon>Sordariomycetidae</taxon>
        <taxon>Magnaporthales</taxon>
        <taxon>Magnaporthaceae</taxon>
        <taxon>Magnaporthiopsis</taxon>
    </lineage>
</organism>
<dbReference type="InterPro" id="IPR036400">
    <property type="entry name" value="Cyt_B5-like_heme/steroid_sf"/>
</dbReference>
<keyword evidence="4" id="KW-0560">Oxidoreductase</keyword>
<dbReference type="PROSITE" id="PS00191">
    <property type="entry name" value="CYTOCHROME_B5_1"/>
    <property type="match status" value="1"/>
</dbReference>
<dbReference type="PROSITE" id="PS51349">
    <property type="entry name" value="FMN_HYDROXY_ACID_DH_2"/>
    <property type="match status" value="1"/>
</dbReference>
<evidence type="ECO:0000256" key="1">
    <source>
        <dbReference type="ARBA" id="ARBA00001917"/>
    </source>
</evidence>
<evidence type="ECO:0000313" key="9">
    <source>
        <dbReference type="EMBL" id="KLU91345.1"/>
    </source>
</evidence>
<reference evidence="9" key="1">
    <citation type="submission" date="2010-05" db="EMBL/GenBank/DDBJ databases">
        <title>The Genome Sequence of Magnaporthe poae strain ATCC 64411.</title>
        <authorList>
            <consortium name="The Broad Institute Genome Sequencing Platform"/>
            <consortium name="Broad Institute Genome Sequencing Center for Infectious Disease"/>
            <person name="Ma L.-J."/>
            <person name="Dead R."/>
            <person name="Young S."/>
            <person name="Zeng Q."/>
            <person name="Koehrsen M."/>
            <person name="Alvarado L."/>
            <person name="Berlin A."/>
            <person name="Chapman S.B."/>
            <person name="Chen Z."/>
            <person name="Freedman E."/>
            <person name="Gellesch M."/>
            <person name="Goldberg J."/>
            <person name="Griggs A."/>
            <person name="Gujja S."/>
            <person name="Heilman E.R."/>
            <person name="Heiman D."/>
            <person name="Hepburn T."/>
            <person name="Howarth C."/>
            <person name="Jen D."/>
            <person name="Larson L."/>
            <person name="Mehta T."/>
            <person name="Neiman D."/>
            <person name="Pearson M."/>
            <person name="Roberts A."/>
            <person name="Saif S."/>
            <person name="Shea T."/>
            <person name="Shenoy N."/>
            <person name="Sisk P."/>
            <person name="Stolte C."/>
            <person name="Sykes S."/>
            <person name="Walk T."/>
            <person name="White J."/>
            <person name="Yandava C."/>
            <person name="Haas B."/>
            <person name="Nusbaum C."/>
            <person name="Birren B."/>
        </authorList>
    </citation>
    <scope>NUCLEOTIDE SEQUENCE</scope>
    <source>
        <strain evidence="9">ATCC 64411</strain>
    </source>
</reference>
<keyword evidence="2 6" id="KW-0349">Heme</keyword>
<dbReference type="PANTHER" id="PTHR10578">
    <property type="entry name" value="S -2-HYDROXY-ACID OXIDASE-RELATED"/>
    <property type="match status" value="1"/>
</dbReference>
<evidence type="ECO:0000256" key="4">
    <source>
        <dbReference type="ARBA" id="ARBA00023002"/>
    </source>
</evidence>
<dbReference type="SMART" id="SM01117">
    <property type="entry name" value="Cyt-b5"/>
    <property type="match status" value="1"/>
</dbReference>
<evidence type="ECO:0000259" key="7">
    <source>
        <dbReference type="PROSITE" id="PS50255"/>
    </source>
</evidence>
<dbReference type="eggNOG" id="KOG0537">
    <property type="taxonomic scope" value="Eukaryota"/>
</dbReference>